<evidence type="ECO:0000256" key="5">
    <source>
        <dbReference type="PROSITE-ProRule" id="PRU00076"/>
    </source>
</evidence>
<dbReference type="Pfam" id="PF13855">
    <property type="entry name" value="LRR_8"/>
    <property type="match status" value="1"/>
</dbReference>
<reference evidence="8" key="1">
    <citation type="journal article" date="2023" name="Science">
        <title>Genome structures resolve the early diversification of teleost fishes.</title>
        <authorList>
            <person name="Parey E."/>
            <person name="Louis A."/>
            <person name="Montfort J."/>
            <person name="Bouchez O."/>
            <person name="Roques C."/>
            <person name="Iampietro C."/>
            <person name="Lluch J."/>
            <person name="Castinel A."/>
            <person name="Donnadieu C."/>
            <person name="Desvignes T."/>
            <person name="Floi Bucao C."/>
            <person name="Jouanno E."/>
            <person name="Wen M."/>
            <person name="Mejri S."/>
            <person name="Dirks R."/>
            <person name="Jansen H."/>
            <person name="Henkel C."/>
            <person name="Chen W.J."/>
            <person name="Zahm M."/>
            <person name="Cabau C."/>
            <person name="Klopp C."/>
            <person name="Thompson A.W."/>
            <person name="Robinson-Rechavi M."/>
            <person name="Braasch I."/>
            <person name="Lecointre G."/>
            <person name="Bobe J."/>
            <person name="Postlethwait J.H."/>
            <person name="Berthelot C."/>
            <person name="Roest Crollius H."/>
            <person name="Guiguen Y."/>
        </authorList>
    </citation>
    <scope>NUCLEOTIDE SEQUENCE</scope>
    <source>
        <strain evidence="8">WJC10195</strain>
    </source>
</reference>
<keyword evidence="5" id="KW-0245">EGF-like domain</keyword>
<evidence type="ECO:0000313" key="9">
    <source>
        <dbReference type="Proteomes" id="UP001152622"/>
    </source>
</evidence>
<evidence type="ECO:0000256" key="1">
    <source>
        <dbReference type="ARBA" id="ARBA00022614"/>
    </source>
</evidence>
<keyword evidence="9" id="KW-1185">Reference proteome</keyword>
<dbReference type="SUPFAM" id="SSF52058">
    <property type="entry name" value="L domain-like"/>
    <property type="match status" value="1"/>
</dbReference>
<accession>A0A9Q1F156</accession>
<dbReference type="SMART" id="SM00369">
    <property type="entry name" value="LRR_TYP"/>
    <property type="match status" value="6"/>
</dbReference>
<dbReference type="InterPro" id="IPR003591">
    <property type="entry name" value="Leu-rich_rpt_typical-subtyp"/>
</dbReference>
<dbReference type="AlphaFoldDB" id="A0A9Q1F156"/>
<evidence type="ECO:0000313" key="8">
    <source>
        <dbReference type="EMBL" id="KAJ8348957.1"/>
    </source>
</evidence>
<evidence type="ECO:0000256" key="4">
    <source>
        <dbReference type="ARBA" id="ARBA00023157"/>
    </source>
</evidence>
<dbReference type="PANTHER" id="PTHR24369">
    <property type="entry name" value="ANTIGEN BSP, PUTATIVE-RELATED"/>
    <property type="match status" value="1"/>
</dbReference>
<keyword evidence="4 5" id="KW-1015">Disulfide bond</keyword>
<keyword evidence="3" id="KW-0677">Repeat</keyword>
<dbReference type="FunFam" id="3.80.10.10:FF:000732">
    <property type="entry name" value="GD11101"/>
    <property type="match status" value="1"/>
</dbReference>
<dbReference type="InterPro" id="IPR050541">
    <property type="entry name" value="LRR_TM_domain-containing"/>
</dbReference>
<feature type="compositionally biased region" description="Pro residues" evidence="6">
    <location>
        <begin position="469"/>
        <end position="482"/>
    </location>
</feature>
<dbReference type="PRINTS" id="PR00019">
    <property type="entry name" value="LEURICHRPT"/>
</dbReference>
<dbReference type="CDD" id="cd00054">
    <property type="entry name" value="EGF_CA"/>
    <property type="match status" value="1"/>
</dbReference>
<dbReference type="GO" id="GO:0005886">
    <property type="term" value="C:plasma membrane"/>
    <property type="evidence" value="ECO:0007669"/>
    <property type="project" value="TreeGrafter"/>
</dbReference>
<dbReference type="OrthoDB" id="676979at2759"/>
<dbReference type="CDD" id="cd00063">
    <property type="entry name" value="FN3"/>
    <property type="match status" value="1"/>
</dbReference>
<dbReference type="PROSITE" id="PS50026">
    <property type="entry name" value="EGF_3"/>
    <property type="match status" value="1"/>
</dbReference>
<sequence length="657" mass="71318">MDDGQRSALGKHRATIGPPLQALFPFSCRGWRYRLPNTMERANVELWRRLFGGGEQRKAGAFDRTAEFNRPLNRFKFSEGVVGLCKDADNMKPFLLLLLLFLLLSTQALTSDCPQDCSCGDTISIFCLQRRSSTMPLGIPAPTKNLYLFQNGIKVLSRDDFAGLSGLELLDLSQNQLSEIPDRAFELLPSLENLDLSSNLITRVSRESFSGLAGLMRLYLHGNHIQSIHPEAFQGLDQLLELKLQGNQLTGLPALRLPRLLLLDLSHNAGLLSLGPADLQTPKLEALKMAGLGISELNAELLRSLGNLHELDVSRNQLREPGPRLEDLQNLRGLLELDLSGLNMQGLPEGFRHLFPRLRLLTAAENPFNCLCPLAWLPGWLREGRVQLGRPEETRCHFPPLNAGKVLAKLEPSPSSSSSQDALDPGPLICPSNICLNGGTCLLDARGELQCTCSRGTSGPYCETREELPPPPPPPPPHRLPQAPPTLIATAPDPDLGTRHVTSTSILLDLQRFIHKRPYLRGIRLTYRNLSGPDRRPVELSVPASYPEYTLRGLRPNSTYSICAGPLGAGAGTDRSCTEARTVAQPLHDPDPTGPWTSGATPHPGPEPQVKDGQLVMALAPALAAALTVAVAMAVAAGNGLLPAPQAGQGGPPRPVL</sequence>
<dbReference type="SMART" id="SM00365">
    <property type="entry name" value="LRR_SD22"/>
    <property type="match status" value="3"/>
</dbReference>
<evidence type="ECO:0000256" key="3">
    <source>
        <dbReference type="ARBA" id="ARBA00022737"/>
    </source>
</evidence>
<keyword evidence="1" id="KW-0433">Leucine-rich repeat</keyword>
<evidence type="ECO:0000256" key="6">
    <source>
        <dbReference type="SAM" id="MobiDB-lite"/>
    </source>
</evidence>
<dbReference type="Proteomes" id="UP001152622">
    <property type="component" value="Chromosome 10"/>
</dbReference>
<organism evidence="8 9">
    <name type="scientific">Synaphobranchus kaupii</name>
    <name type="common">Kaup's arrowtooth eel</name>
    <dbReference type="NCBI Taxonomy" id="118154"/>
    <lineage>
        <taxon>Eukaryota</taxon>
        <taxon>Metazoa</taxon>
        <taxon>Chordata</taxon>
        <taxon>Craniata</taxon>
        <taxon>Vertebrata</taxon>
        <taxon>Euteleostomi</taxon>
        <taxon>Actinopterygii</taxon>
        <taxon>Neopterygii</taxon>
        <taxon>Teleostei</taxon>
        <taxon>Anguilliformes</taxon>
        <taxon>Synaphobranchidae</taxon>
        <taxon>Synaphobranchus</taxon>
    </lineage>
</organism>
<dbReference type="PROSITE" id="PS00022">
    <property type="entry name" value="EGF_1"/>
    <property type="match status" value="1"/>
</dbReference>
<dbReference type="InterPro" id="IPR036116">
    <property type="entry name" value="FN3_sf"/>
</dbReference>
<feature type="domain" description="EGF-like" evidence="7">
    <location>
        <begin position="426"/>
        <end position="463"/>
    </location>
</feature>
<comment type="caution">
    <text evidence="5">Lacks conserved residue(s) required for the propagation of feature annotation.</text>
</comment>
<dbReference type="InterPro" id="IPR000483">
    <property type="entry name" value="Cys-rich_flank_reg_C"/>
</dbReference>
<keyword evidence="2" id="KW-0732">Signal</keyword>
<dbReference type="PROSITE" id="PS51450">
    <property type="entry name" value="LRR"/>
    <property type="match status" value="3"/>
</dbReference>
<dbReference type="SUPFAM" id="SSF57196">
    <property type="entry name" value="EGF/Laminin"/>
    <property type="match status" value="1"/>
</dbReference>
<proteinExistence type="predicted"/>
<dbReference type="SMART" id="SM00082">
    <property type="entry name" value="LRRCT"/>
    <property type="match status" value="1"/>
</dbReference>
<protein>
    <recommendedName>
        <fullName evidence="7">EGF-like domain-containing protein</fullName>
    </recommendedName>
</protein>
<dbReference type="PANTHER" id="PTHR24369:SF160">
    <property type="entry name" value="VASORIN"/>
    <property type="match status" value="1"/>
</dbReference>
<feature type="region of interest" description="Disordered" evidence="6">
    <location>
        <begin position="462"/>
        <end position="482"/>
    </location>
</feature>
<name>A0A9Q1F156_SYNKA</name>
<dbReference type="SUPFAM" id="SSF49265">
    <property type="entry name" value="Fibronectin type III"/>
    <property type="match status" value="1"/>
</dbReference>
<feature type="region of interest" description="Disordered" evidence="6">
    <location>
        <begin position="585"/>
        <end position="610"/>
    </location>
</feature>
<dbReference type="Gene3D" id="2.60.40.10">
    <property type="entry name" value="Immunoglobulins"/>
    <property type="match status" value="1"/>
</dbReference>
<dbReference type="SMART" id="SM00364">
    <property type="entry name" value="LRR_BAC"/>
    <property type="match status" value="4"/>
</dbReference>
<dbReference type="Gene3D" id="3.80.10.10">
    <property type="entry name" value="Ribonuclease Inhibitor"/>
    <property type="match status" value="2"/>
</dbReference>
<evidence type="ECO:0000256" key="2">
    <source>
        <dbReference type="ARBA" id="ARBA00022729"/>
    </source>
</evidence>
<dbReference type="InterPro" id="IPR003961">
    <property type="entry name" value="FN3_dom"/>
</dbReference>
<dbReference type="InterPro" id="IPR013783">
    <property type="entry name" value="Ig-like_fold"/>
</dbReference>
<feature type="disulfide bond" evidence="5">
    <location>
        <begin position="453"/>
        <end position="462"/>
    </location>
</feature>
<dbReference type="Gene3D" id="2.10.25.10">
    <property type="entry name" value="Laminin"/>
    <property type="match status" value="1"/>
</dbReference>
<evidence type="ECO:0000259" key="7">
    <source>
        <dbReference type="PROSITE" id="PS50026"/>
    </source>
</evidence>
<dbReference type="InterPro" id="IPR000742">
    <property type="entry name" value="EGF"/>
</dbReference>
<dbReference type="InterPro" id="IPR001611">
    <property type="entry name" value="Leu-rich_rpt"/>
</dbReference>
<comment type="caution">
    <text evidence="8">The sequence shown here is derived from an EMBL/GenBank/DDBJ whole genome shotgun (WGS) entry which is preliminary data.</text>
</comment>
<dbReference type="EMBL" id="JAINUF010000010">
    <property type="protein sequence ID" value="KAJ8348957.1"/>
    <property type="molecule type" value="Genomic_DNA"/>
</dbReference>
<dbReference type="InterPro" id="IPR032675">
    <property type="entry name" value="LRR_dom_sf"/>
</dbReference>
<gene>
    <name evidence="8" type="ORF">SKAU_G00275460</name>
</gene>